<comment type="caution">
    <text evidence="1">The sequence shown here is derived from an EMBL/GenBank/DDBJ whole genome shotgun (WGS) entry which is preliminary data.</text>
</comment>
<dbReference type="Proteomes" id="UP001056120">
    <property type="component" value="Linkage Group LG08"/>
</dbReference>
<evidence type="ECO:0000313" key="1">
    <source>
        <dbReference type="EMBL" id="KAI3807722.1"/>
    </source>
</evidence>
<accession>A0ACB9IIV3</accession>
<organism evidence="1 2">
    <name type="scientific">Smallanthus sonchifolius</name>
    <dbReference type="NCBI Taxonomy" id="185202"/>
    <lineage>
        <taxon>Eukaryota</taxon>
        <taxon>Viridiplantae</taxon>
        <taxon>Streptophyta</taxon>
        <taxon>Embryophyta</taxon>
        <taxon>Tracheophyta</taxon>
        <taxon>Spermatophyta</taxon>
        <taxon>Magnoliopsida</taxon>
        <taxon>eudicotyledons</taxon>
        <taxon>Gunneridae</taxon>
        <taxon>Pentapetalae</taxon>
        <taxon>asterids</taxon>
        <taxon>campanulids</taxon>
        <taxon>Asterales</taxon>
        <taxon>Asteraceae</taxon>
        <taxon>Asteroideae</taxon>
        <taxon>Heliantheae alliance</taxon>
        <taxon>Millerieae</taxon>
        <taxon>Smallanthus</taxon>
    </lineage>
</organism>
<dbReference type="EMBL" id="CM042025">
    <property type="protein sequence ID" value="KAI3807722.1"/>
    <property type="molecule type" value="Genomic_DNA"/>
</dbReference>
<keyword evidence="2" id="KW-1185">Reference proteome</keyword>
<reference evidence="2" key="1">
    <citation type="journal article" date="2022" name="Mol. Ecol. Resour.">
        <title>The genomes of chicory, endive, great burdock and yacon provide insights into Asteraceae palaeo-polyploidization history and plant inulin production.</title>
        <authorList>
            <person name="Fan W."/>
            <person name="Wang S."/>
            <person name="Wang H."/>
            <person name="Wang A."/>
            <person name="Jiang F."/>
            <person name="Liu H."/>
            <person name="Zhao H."/>
            <person name="Xu D."/>
            <person name="Zhang Y."/>
        </authorList>
    </citation>
    <scope>NUCLEOTIDE SEQUENCE [LARGE SCALE GENOMIC DNA]</scope>
    <source>
        <strain evidence="2">cv. Yunnan</strain>
    </source>
</reference>
<gene>
    <name evidence="1" type="ORF">L1987_23656</name>
</gene>
<name>A0ACB9IIV3_9ASTR</name>
<proteinExistence type="predicted"/>
<reference evidence="1 2" key="2">
    <citation type="journal article" date="2022" name="Mol. Ecol. Resour.">
        <title>The genomes of chicory, endive, great burdock and yacon provide insights into Asteraceae paleo-polyploidization history and plant inulin production.</title>
        <authorList>
            <person name="Fan W."/>
            <person name="Wang S."/>
            <person name="Wang H."/>
            <person name="Wang A."/>
            <person name="Jiang F."/>
            <person name="Liu H."/>
            <person name="Zhao H."/>
            <person name="Xu D."/>
            <person name="Zhang Y."/>
        </authorList>
    </citation>
    <scope>NUCLEOTIDE SEQUENCE [LARGE SCALE GENOMIC DNA]</scope>
    <source>
        <strain evidence="2">cv. Yunnan</strain>
        <tissue evidence="1">Leaves</tissue>
    </source>
</reference>
<sequence>MAVAEITTGFIKEAPAIGVNGFNVYHKNRLIRVCFSRIETLCTEGETSYHSFYQLCAGAPPPLREKLNLKSVHEYKYLQQSTCYSINGVNDAEQFRIVVPWMLFMLAKRIKKMLLQCLQQSCG</sequence>
<evidence type="ECO:0000313" key="2">
    <source>
        <dbReference type="Proteomes" id="UP001056120"/>
    </source>
</evidence>
<protein>
    <submittedName>
        <fullName evidence="1">Uncharacterized protein</fullName>
    </submittedName>
</protein>